<organism evidence="7 8">
    <name type="scientific">Acetivibrio clariflavus (strain DSM 19732 / NBRC 101661 / EBR45)</name>
    <name type="common">Clostridium clariflavum</name>
    <dbReference type="NCBI Taxonomy" id="720554"/>
    <lineage>
        <taxon>Bacteria</taxon>
        <taxon>Bacillati</taxon>
        <taxon>Bacillota</taxon>
        <taxon>Clostridia</taxon>
        <taxon>Eubacteriales</taxon>
        <taxon>Oscillospiraceae</taxon>
        <taxon>Acetivibrio</taxon>
    </lineage>
</organism>
<dbReference type="SMART" id="SM00060">
    <property type="entry name" value="FN3"/>
    <property type="match status" value="4"/>
</dbReference>
<feature type="domain" description="SLH" evidence="6">
    <location>
        <begin position="4000"/>
        <end position="4062"/>
    </location>
</feature>
<dbReference type="PANTHER" id="PTHR46957">
    <property type="entry name" value="CYTOKINE RECEPTOR"/>
    <property type="match status" value="1"/>
</dbReference>
<dbReference type="CDD" id="cd00146">
    <property type="entry name" value="PKD"/>
    <property type="match status" value="1"/>
</dbReference>
<feature type="compositionally biased region" description="Low complexity" evidence="2">
    <location>
        <begin position="3862"/>
        <end position="3874"/>
    </location>
</feature>
<name>G8LTZ9_ACECE</name>
<feature type="domain" description="Fibronectin type-III" evidence="5">
    <location>
        <begin position="1511"/>
        <end position="1596"/>
    </location>
</feature>
<dbReference type="eggNOG" id="COG4733">
    <property type="taxonomic scope" value="Bacteria"/>
</dbReference>
<dbReference type="SUPFAM" id="SSF49464">
    <property type="entry name" value="Carboxypeptidase regulatory domain-like"/>
    <property type="match status" value="1"/>
</dbReference>
<dbReference type="GO" id="GO:0016020">
    <property type="term" value="C:membrane"/>
    <property type="evidence" value="ECO:0007669"/>
    <property type="project" value="UniProtKB-SubCell"/>
</dbReference>
<evidence type="ECO:0000259" key="6">
    <source>
        <dbReference type="PROSITE" id="PS51272"/>
    </source>
</evidence>
<evidence type="ECO:0000256" key="3">
    <source>
        <dbReference type="SAM" id="SignalP"/>
    </source>
</evidence>
<keyword evidence="8" id="KW-1185">Reference proteome</keyword>
<evidence type="ECO:0000313" key="8">
    <source>
        <dbReference type="Proteomes" id="UP000005435"/>
    </source>
</evidence>
<dbReference type="Proteomes" id="UP000005435">
    <property type="component" value="Chromosome"/>
</dbReference>
<dbReference type="Pfam" id="PF00395">
    <property type="entry name" value="SLH"/>
    <property type="match status" value="2"/>
</dbReference>
<reference evidence="7 8" key="2">
    <citation type="journal article" date="2012" name="Stand. Genomic Sci.">
        <title>Complete Genome Sequence of Clostridium clariflavum DSM 19732.</title>
        <authorList>
            <person name="Izquierdo J.A."/>
            <person name="Goodwin L."/>
            <person name="Davenport K.W."/>
            <person name="Teshima H."/>
            <person name="Bruce D."/>
            <person name="Detter C."/>
            <person name="Tapia R."/>
            <person name="Han S."/>
            <person name="Land M."/>
            <person name="Hauser L."/>
            <person name="Jeffries C.D."/>
            <person name="Han J."/>
            <person name="Pitluck S."/>
            <person name="Nolan M."/>
            <person name="Chen A."/>
            <person name="Huntemann M."/>
            <person name="Mavromatis K."/>
            <person name="Mikhailova N."/>
            <person name="Liolios K."/>
            <person name="Woyke T."/>
            <person name="Lynd L.R."/>
        </authorList>
    </citation>
    <scope>NUCLEOTIDE SEQUENCE [LARGE SCALE GENOMIC DNA]</scope>
    <source>
        <strain evidence="8">DSM 19732 / NBRC 101661 / EBR45</strain>
    </source>
</reference>
<keyword evidence="1" id="KW-0677">Repeat</keyword>
<dbReference type="InterPro" id="IPR001119">
    <property type="entry name" value="SLH_dom"/>
</dbReference>
<feature type="domain" description="PKD" evidence="4">
    <location>
        <begin position="2111"/>
        <end position="2191"/>
    </location>
</feature>
<dbReference type="InterPro" id="IPR035986">
    <property type="entry name" value="PKD_dom_sf"/>
</dbReference>
<dbReference type="HOGENOM" id="CLU_224020_0_0_9"/>
<dbReference type="InterPro" id="IPR013784">
    <property type="entry name" value="Carb-bd-like_fold"/>
</dbReference>
<dbReference type="SUPFAM" id="SSF50939">
    <property type="entry name" value="Sialidases"/>
    <property type="match status" value="1"/>
</dbReference>
<evidence type="ECO:0000256" key="2">
    <source>
        <dbReference type="SAM" id="MobiDB-lite"/>
    </source>
</evidence>
<dbReference type="GO" id="GO:0030246">
    <property type="term" value="F:carbohydrate binding"/>
    <property type="evidence" value="ECO:0007669"/>
    <property type="project" value="InterPro"/>
</dbReference>
<dbReference type="Pfam" id="PF00041">
    <property type="entry name" value="fn3"/>
    <property type="match status" value="1"/>
</dbReference>
<evidence type="ECO:0000313" key="7">
    <source>
        <dbReference type="EMBL" id="AEV68387.1"/>
    </source>
</evidence>
<dbReference type="InterPro" id="IPR036116">
    <property type="entry name" value="FN3_sf"/>
</dbReference>
<dbReference type="SMART" id="SM00089">
    <property type="entry name" value="PKD"/>
    <property type="match status" value="1"/>
</dbReference>
<dbReference type="PROSITE" id="PS50853">
    <property type="entry name" value="FN3"/>
    <property type="match status" value="4"/>
</dbReference>
<evidence type="ECO:0000259" key="4">
    <source>
        <dbReference type="PROSITE" id="PS50093"/>
    </source>
</evidence>
<dbReference type="OrthoDB" id="2077713at2"/>
<dbReference type="InterPro" id="IPR036278">
    <property type="entry name" value="Sialidase_sf"/>
</dbReference>
<feature type="region of interest" description="Disordered" evidence="2">
    <location>
        <begin position="3835"/>
        <end position="3955"/>
    </location>
</feature>
<dbReference type="eggNOG" id="COG3291">
    <property type="taxonomic scope" value="Bacteria"/>
</dbReference>
<feature type="compositionally biased region" description="Pro residues" evidence="2">
    <location>
        <begin position="3837"/>
        <end position="3861"/>
    </location>
</feature>
<dbReference type="eggNOG" id="COG5267">
    <property type="taxonomic scope" value="Bacteria"/>
</dbReference>
<dbReference type="InterPro" id="IPR008969">
    <property type="entry name" value="CarboxyPept-like_regulatory"/>
</dbReference>
<feature type="domain" description="Fibronectin type-III" evidence="5">
    <location>
        <begin position="2016"/>
        <end position="2107"/>
    </location>
</feature>
<dbReference type="Gene3D" id="2.60.40.10">
    <property type="entry name" value="Immunoglobulins"/>
    <property type="match status" value="6"/>
</dbReference>
<dbReference type="KEGG" id="ccl:Clocl_1778"/>
<dbReference type="InterPro" id="IPR003961">
    <property type="entry name" value="FN3_dom"/>
</dbReference>
<dbReference type="SUPFAM" id="SSF49452">
    <property type="entry name" value="Starch-binding domain-like"/>
    <property type="match status" value="1"/>
</dbReference>
<gene>
    <name evidence="7" type="ordered locus">Clocl_1778</name>
</gene>
<feature type="domain" description="Fibronectin type-III" evidence="5">
    <location>
        <begin position="1814"/>
        <end position="1907"/>
    </location>
</feature>
<dbReference type="InterPro" id="IPR000601">
    <property type="entry name" value="PKD_dom"/>
</dbReference>
<dbReference type="SUPFAM" id="SSF49265">
    <property type="entry name" value="Fibronectin type III"/>
    <property type="match status" value="3"/>
</dbReference>
<dbReference type="SUPFAM" id="SSF49299">
    <property type="entry name" value="PKD domain"/>
    <property type="match status" value="1"/>
</dbReference>
<evidence type="ECO:0000259" key="5">
    <source>
        <dbReference type="PROSITE" id="PS50853"/>
    </source>
</evidence>
<dbReference type="Pfam" id="PF18911">
    <property type="entry name" value="PKD_4"/>
    <property type="match status" value="1"/>
</dbReference>
<keyword evidence="3" id="KW-0732">Signal</keyword>
<dbReference type="InterPro" id="IPR011635">
    <property type="entry name" value="CARDB"/>
</dbReference>
<feature type="chain" id="PRO_5003510878" evidence="3">
    <location>
        <begin position="29"/>
        <end position="4062"/>
    </location>
</feature>
<dbReference type="InterPro" id="IPR022409">
    <property type="entry name" value="PKD/Chitinase_dom"/>
</dbReference>
<dbReference type="InterPro" id="IPR013783">
    <property type="entry name" value="Ig-like_fold"/>
</dbReference>
<evidence type="ECO:0000256" key="1">
    <source>
        <dbReference type="ARBA" id="ARBA00022737"/>
    </source>
</evidence>
<dbReference type="Pfam" id="PF07705">
    <property type="entry name" value="CARDB"/>
    <property type="match status" value="1"/>
</dbReference>
<dbReference type="PANTHER" id="PTHR46957:SF3">
    <property type="entry name" value="CYTOKINE RECEPTOR"/>
    <property type="match status" value="1"/>
</dbReference>
<accession>G8LTZ9</accession>
<reference evidence="8" key="1">
    <citation type="submission" date="2011-12" db="EMBL/GenBank/DDBJ databases">
        <title>Complete sequence of Clostridium clariflavum DSM 19732.</title>
        <authorList>
            <consortium name="US DOE Joint Genome Institute"/>
            <person name="Lucas S."/>
            <person name="Han J."/>
            <person name="Lapidus A."/>
            <person name="Cheng J.-F."/>
            <person name="Goodwin L."/>
            <person name="Pitluck S."/>
            <person name="Peters L."/>
            <person name="Teshima H."/>
            <person name="Detter J.C."/>
            <person name="Han C."/>
            <person name="Tapia R."/>
            <person name="Land M."/>
            <person name="Hauser L."/>
            <person name="Kyrpides N."/>
            <person name="Ivanova N."/>
            <person name="Pagani I."/>
            <person name="Kitzmiller T."/>
            <person name="Lynd L."/>
            <person name="Izquierdo J."/>
            <person name="Woyke T."/>
        </authorList>
    </citation>
    <scope>NUCLEOTIDE SEQUENCE [LARGE SCALE GENOMIC DNA]</scope>
    <source>
        <strain evidence="8">DSM 19732 / NBRC 101661 / EBR45</strain>
    </source>
</reference>
<dbReference type="CDD" id="cd00063">
    <property type="entry name" value="FN3"/>
    <property type="match status" value="2"/>
</dbReference>
<sequence length="4062" mass="453235" precursor="true">MKRKMNKGLAVLVIVFMLTNLVINCAAASENDNAGEYFNIFGDNSTGQSDIDTVKNPKISDGINSTYFSESFDGNKKDIILPLVTEGKQSEDFSPLKEHVTVTTQVFDKSFQLSDGVKTNSFSVMSIPLGAIPVNEGEIKILNDEMSEEKFSSYTFVFTPSTTGCYKITATGPEIPYIYIYDSDYNSLGWNRTYPKMNDSVAAKLIKDQQYIINLYSVSFNYATELSISKYESASNNITYTFIDNTYTIDENASVIVTVPYIGADILYGVLGRDILIEARLLKDGVLIESIDEIPSDCIKGARGNPDDNVLQFVCEFGKKVEHGEYTIEITCKDISGNIVIDTCESAITIGNPVSVYMPSDSVVYTADSSNDQRVYFKDVNTDRGKFLVFDGGKIIGTSNSVYIYSTRISYDDFFSTYSIIDGDYDYNKFEKTLYYSNIPSINLNEVSKKEKSYDVKLVTGVSEYDTTAKLIPTDVLILNYASASGLYDSVNNFKVYTQFYNIRNINMDDISVELIDLYGNVVARKTDYICYSAINDQNQAYLQFNMLIEKPLEAYKNYSLKISYPDEFYTNVKSSYITAYSGSDYLSLGTPKVLDAEKTIISVSTYNVNSWQEYDVVLNRINSGLEFPIAELSKVKPDRYGTFVLDFSKDTKSSLLIPGEEYSIVFSYKSSYDNYTQYERASFKVPAKDYTSVGDKSVIFNPPVIPETITETEFTISGYEIENGIIGAGNENINIELVAENEVYGAIKKDSINKSSSVYNANPNYSMSQVTITGILEVTKKLKENTQYYIRINGTDYEYFYNSQEKFIYGDIKIDHYCSEAEFKEGSNSIVHEISERESLKLSCTFVKNTSEDLKLVMKNIDSGEVIEAGKWDTTKSHFNGECKDISITVDMSGFDKNEIYDLYIKDGEEEYSLNKHVRVIEPIKAFGFTVQEAVYESSKITVSIPSCNIIDGYSFDIKDSMDNIIDCEIITDSIRYGSNNSMYVDIKTDRALSYGVYSIRMFNENYRLIYMQQYTVSVENSSPNVEYIQNGIPYLIYGKNLPEEGNYTADIMDVNNIKILKRGISLVKREGENILELNENKIGSLPIGSYNVSVNLNGRLIGTVYLSYSGPLQLMPLVIAKEWADPKSKSTIIKSNNVELLIKTMYYTKVRYAENFEELQSKEYQTLTNTISYEFETDKKQKILYFQFVDDNGQESEIITFKAYYPGEPNEITIVSPAIDEPIVDNFLIRAEVLGNPYSVWAAVNIPEPVVTVMSVSQVYKSGNDSWMIPLTREDGTDYYYYEMTQGNIWYFDRIDVYAVDEYGNITGSKSLILYEPETPPTTEPNIEITNLQSYYNKRNITVSGINAYPDNNVIIYAYEVDDYGRIIGTSNRITVVANEAGKFEGMLNLSKDGRWRIHASDSRGRTSYNYYTKIDTVAPVLKNYSTVAQGVNSVRISWDVNDTSSCTYTLWRDGRLIESQYNEKQYIATGLTKGKTYIFKVMATDAAGNNSEPVEITVTVGDEEAPGIPQNLRVSSHAGKSITLSWDTPTDNSYVAGYDIFRDGKKIGTTYTTTFTDKGLTTGTEYSYCIKAFDPSMNYSDFSETIVHSPEAPVIRDAYDGSYNVVSLTAKTLTLKALTGDILNNDKISVTFDYSKDGGESWFRISNNVTSYTTTPSGLLFTTTWRIESYDSGDYIIRYTVTDRDGFADEDFSQIIRIQKTDDFVSPKITSILPYPSCFRDSIPLTIIAEDDVALRRITLQGSFDGVIWFDIISASIPGSNKVYSWYYNLDVSGIKEGSYYIRAIAEDSSGNFSNSTETASYNQYIIDRTAPEKMEDVTAVGDIGLIEVRWGLNSEPYIKSFTVERSLNIDGPYQTIAAEVKALNYFDTDVRPGVMYYYRVICNDVAGNSSVPSEPVAAKALDIVEISDNEPPVISSLTPYNNSTVGSNFTIGVTAEDNVKLSAIYVQYSTDNTIWHDLHIHNTSYTFDGFSKNMDTSMFETGTVLMVRAYAVDAKGNVGDYVYRDYIIHNTPPAKPVVNVIAKNRGIEVSWSCNDENIQTFRVYRKTTVSNFLTVVGQYSKSTFEILDQNLDPSYRYIYMVVAVDVYGNTSSSESIPVSPLDIDDIAPFADINCISSAETGAIIEFDASGSQDNIAIAKYEWDLGDGIKKTGVKVSHSYSKEGVYKVVLTVTDPSGNTNSTSRDITIVKKGMTGTINVTVLDGDGKGLAYTNIYVNLGENNIFKKTTDIKGEISLQLEPGAYKIGAYRDGYAPQQQDVLIELGKANNLTLVLRQSQLVVGSLTATKMTLQEIKNAGIDITAPGNQNAFQYSINLVYDNKPYNIVHIATDNSEKTFGGNHIVGDRIVRVATIGNTGNNNRAPVVVILDIPGSVRWLKDFFDVKLHLVNTMGEYDINNCVVNLNIPAGVSIVGGSKAIENIGTLPASGSKTVNWIVRGEKAGSYNLSADFIGMLESFNEVISATFVSDSPIVVEDSSRLKLIIEVEDRRYIGDKLLYRVGFKNERSSDLNRPSITMQDSEFIRSYKTTESMELVKTSSQVVKPGEILWNEYFIDPKFFMGINSPVLVLKEYAAKALGGMRIPIEIRPVEYGTFGRVKPSIYVIDPVTGNETKVDSLELIKYRSGENDIMPDLKIKTGRSISEDVIVKEACELTISNALFGVTEKITTDNNGEYIYKGGSIDDVIVNPTKGFSDYIIRVTSDTNISDRLVVRVIDQNVISKEIFGSIRGWVYNEDERKGIGGATVTVGSHTCVTDNIGRFQFDYIMLDDDKITVKAPGFPEKVFYERLRDGRYIILKLGKEPEITEVSSAYSSSRNNRSAIIPLNILENSVTFKITADLKDAGDFISYFYRIVDKYGNTKYEEAFQTSTVTINNIKSKMSVGDRLQFAVKTGGEYGEFISEYVDAKMTLAPELKILNQFTWRNPPWDQPVEISREAFNPKVTSFNNVVKFFTQSSDELPFPDDCGLFKSTKLVPVTPSMNLKVEYDLLDGKVTISNMNGVEGEILGDLLKWDFNGLLDGKGSRAIKFGGDLKATFDAVIVYNDRSMKWEFESMEMEWSAGANISIEFKFKAPLDGALGGIVLSGYVSVKFEGGAELVYNVAVPDVSQLNSLSDLVVQIQLNIYLAIRAAAGLEVGYGLLSGEIFVQGRIDVNLPSLKTDLTLTVGAGYGYLWFFSEETIWGEYTWTLYAGRSPRNLMMIANNAFDDEGMKFVSATREYLEKLEWIGEDEIIRYAYPDSKAQIKAVDKEIGDLIMVFIGDDSNRSDNNRTAVYSSIYKDGKWSNPIQIENDGTGDAFPDLAADGKNIYSVWLDMSEKMGATSILTEDDITRNVLVKMEISIAKFDSSKNTWNNVLTNRTEGVNKLPKIAAANGKVIATWVNNSGMKMTGDKKNPDSIYYVYNDGTGWTEPQAFVTNAANVSESELYMYGNKAYYVFVTNEYSEEGIYKVYFTSFDGRSWTKPIELLDNMYEDSHPAIAVECEEPVAFWHNEGKIYKVSLERPFGAEIIINSNQAEEILELSATNTEQGIALAWTNAVGGEQKLYISTYEEESSTWTEGIEVDFNTMEVPRDVTVAGFKDTIMAVYNKTVYKYDEENNTYYKDGTQLTSTSYVRKTDLDVLEDGLYFEGDIPLPGEETTVVVKVKNVGDLTAKGLKISLYEGENLIAEKDMGDISLSHGNTILASFDWKVSDNCYAFELRAVLESDNDVNSSNNEASLKVLYTDTEITGVYNEIYTDRTGAVYVDVRNSGYCTVESAMVQISTDKEFKNIIDSKEIKDLKPYDEKTVVFDLTVNEELISERAKIYARIEADKDEITYFNNKDFTIIRELDFYSVIIPTPEPTPTPTPEPTTEPTTEPTPTPTQEPTSKPTSEPTSSPTPTPTPETSPTWSATPKPGSVSGGGGNGGTSGGSGGNGSISGGGAGGGNNNVTETPAVVKPTPSPTEIPMPSPTEIPSSGEVGKFKAYIRGYEDNTFRPENSLTRAEMAVILANLAGAEKGETVNINYNDVSKGHWAAWAITYVSEKGYFKGYENNEFRPDRYITRAELAVVLCKYLNLDTVADLF</sequence>
<feature type="compositionally biased region" description="Low complexity" evidence="2">
    <location>
        <begin position="3884"/>
        <end position="3896"/>
    </location>
</feature>
<feature type="signal peptide" evidence="3">
    <location>
        <begin position="1"/>
        <end position="28"/>
    </location>
</feature>
<feature type="domain" description="SLH" evidence="6">
    <location>
        <begin position="3937"/>
        <end position="3999"/>
    </location>
</feature>
<dbReference type="STRING" id="720554.Clocl_1778"/>
<dbReference type="Gene3D" id="2.60.40.1120">
    <property type="entry name" value="Carboxypeptidase-like, regulatory domain"/>
    <property type="match status" value="1"/>
</dbReference>
<dbReference type="EMBL" id="CP003065">
    <property type="protein sequence ID" value="AEV68387.1"/>
    <property type="molecule type" value="Genomic_DNA"/>
</dbReference>
<dbReference type="RefSeq" id="WP_014254973.1">
    <property type="nucleotide sequence ID" value="NC_016627.1"/>
</dbReference>
<dbReference type="PROSITE" id="PS50093">
    <property type="entry name" value="PKD"/>
    <property type="match status" value="1"/>
</dbReference>
<feature type="compositionally biased region" description="Pro residues" evidence="2">
    <location>
        <begin position="3938"/>
        <end position="3950"/>
    </location>
</feature>
<feature type="compositionally biased region" description="Gly residues" evidence="2">
    <location>
        <begin position="3897"/>
        <end position="3925"/>
    </location>
</feature>
<proteinExistence type="predicted"/>
<dbReference type="PROSITE" id="PS51272">
    <property type="entry name" value="SLH"/>
    <property type="match status" value="2"/>
</dbReference>
<protein>
    <submittedName>
        <fullName evidence="7">Uncharacterized protein containing chitin-binding domain type 3</fullName>
    </submittedName>
</protein>
<dbReference type="InterPro" id="IPR050713">
    <property type="entry name" value="RTP_Phos/Ushers"/>
</dbReference>
<feature type="domain" description="Fibronectin type-III" evidence="5">
    <location>
        <begin position="1423"/>
        <end position="1508"/>
    </location>
</feature>